<accession>A0AAN5D5S4</accession>
<comment type="caution">
    <text evidence="1">The sequence shown here is derived from an EMBL/GenBank/DDBJ whole genome shotgun (WGS) entry which is preliminary data.</text>
</comment>
<protein>
    <submittedName>
        <fullName evidence="1">Uncharacterized protein</fullName>
    </submittedName>
</protein>
<dbReference type="EMBL" id="BTRK01000006">
    <property type="protein sequence ID" value="GMR56906.1"/>
    <property type="molecule type" value="Genomic_DNA"/>
</dbReference>
<gene>
    <name evidence="1" type="ORF">PMAYCL1PPCAC_27101</name>
</gene>
<evidence type="ECO:0000313" key="2">
    <source>
        <dbReference type="Proteomes" id="UP001328107"/>
    </source>
</evidence>
<name>A0AAN5D5S4_9BILA</name>
<proteinExistence type="predicted"/>
<dbReference type="Proteomes" id="UP001328107">
    <property type="component" value="Unassembled WGS sequence"/>
</dbReference>
<organism evidence="1 2">
    <name type="scientific">Pristionchus mayeri</name>
    <dbReference type="NCBI Taxonomy" id="1317129"/>
    <lineage>
        <taxon>Eukaryota</taxon>
        <taxon>Metazoa</taxon>
        <taxon>Ecdysozoa</taxon>
        <taxon>Nematoda</taxon>
        <taxon>Chromadorea</taxon>
        <taxon>Rhabditida</taxon>
        <taxon>Rhabditina</taxon>
        <taxon>Diplogasteromorpha</taxon>
        <taxon>Diplogasteroidea</taxon>
        <taxon>Neodiplogasteridae</taxon>
        <taxon>Pristionchus</taxon>
    </lineage>
</organism>
<sequence length="75" mass="7913">MHHSFPAGTVDFATGDFAASFFEGGPGGVGPRPFHLGSKHFCIWSSCTAGDADPPGISTILPAVKVIQTIRKRRT</sequence>
<evidence type="ECO:0000313" key="1">
    <source>
        <dbReference type="EMBL" id="GMR56906.1"/>
    </source>
</evidence>
<dbReference type="AlphaFoldDB" id="A0AAN5D5S4"/>
<keyword evidence="2" id="KW-1185">Reference proteome</keyword>
<feature type="non-terminal residue" evidence="1">
    <location>
        <position position="75"/>
    </location>
</feature>
<reference evidence="2" key="1">
    <citation type="submission" date="2022-10" db="EMBL/GenBank/DDBJ databases">
        <title>Genome assembly of Pristionchus species.</title>
        <authorList>
            <person name="Yoshida K."/>
            <person name="Sommer R.J."/>
        </authorList>
    </citation>
    <scope>NUCLEOTIDE SEQUENCE [LARGE SCALE GENOMIC DNA]</scope>
    <source>
        <strain evidence="2">RS5460</strain>
    </source>
</reference>